<dbReference type="InterPro" id="IPR024402">
    <property type="entry name" value="DUF2726"/>
</dbReference>
<dbReference type="EMBL" id="QPIJ01000001">
    <property type="protein sequence ID" value="RCV93910.1"/>
    <property type="molecule type" value="Genomic_DNA"/>
</dbReference>
<name>A0A368U9W4_9GAMM</name>
<comment type="caution">
    <text evidence="4">The sequence shown here is derived from an EMBL/GenBank/DDBJ whole genome shotgun (WGS) entry which is preliminary data.</text>
</comment>
<reference evidence="4 5" key="1">
    <citation type="submission" date="2018-07" db="EMBL/GenBank/DDBJ databases">
        <title>Halomonas rutogse sp. nov., isolated from Lake TangqianCo on Tibetan Plateau.</title>
        <authorList>
            <person name="Lu H."/>
            <person name="Xing P."/>
            <person name="Wu Q."/>
        </authorList>
    </citation>
    <scope>NUCLEOTIDE SEQUENCE [LARGE SCALE GENOMIC DNA]</scope>
    <source>
        <strain evidence="4 5">TQ8S</strain>
    </source>
</reference>
<feature type="domain" description="DUF2726" evidence="3">
    <location>
        <begin position="62"/>
        <end position="181"/>
    </location>
</feature>
<sequence length="220" mass="24722">MIERYFGFLDYLGPITAKFDAWMAPYGLPGGILWGVIALLLLFLIIVAIPRPKHPCYVRRASLVTATERRFYHVLESAVGDQYRVMAKPRVADVLTATGGESKARFQALRKIFGMHFDFAVCDRQSLAVLAVVELDDPSHQQKAAMRRDAVKNHACRQACLPLIRVPTAKEYSAVELCKRIEGEIAANERNAQPVRSTKPRRKSKQSKPQRTTPSVQISD</sequence>
<keyword evidence="2" id="KW-0812">Transmembrane</keyword>
<dbReference type="OrthoDB" id="5782056at2"/>
<dbReference type="RefSeq" id="WP_114485238.1">
    <property type="nucleotide sequence ID" value="NZ_CBCSHM010000001.1"/>
</dbReference>
<dbReference type="AlphaFoldDB" id="A0A368U9W4"/>
<protein>
    <submittedName>
        <fullName evidence="4">DUF2726 domain-containing protein</fullName>
    </submittedName>
</protein>
<gene>
    <name evidence="4" type="ORF">DU506_01755</name>
</gene>
<feature type="compositionally biased region" description="Polar residues" evidence="1">
    <location>
        <begin position="209"/>
        <end position="220"/>
    </location>
</feature>
<evidence type="ECO:0000256" key="1">
    <source>
        <dbReference type="SAM" id="MobiDB-lite"/>
    </source>
</evidence>
<keyword evidence="2" id="KW-1133">Transmembrane helix</keyword>
<feature type="compositionally biased region" description="Basic residues" evidence="1">
    <location>
        <begin position="198"/>
        <end position="208"/>
    </location>
</feature>
<evidence type="ECO:0000313" key="4">
    <source>
        <dbReference type="EMBL" id="RCV93910.1"/>
    </source>
</evidence>
<organism evidence="4 5">
    <name type="scientific">Vreelandella rituensis</name>
    <dbReference type="NCBI Taxonomy" id="2282306"/>
    <lineage>
        <taxon>Bacteria</taxon>
        <taxon>Pseudomonadati</taxon>
        <taxon>Pseudomonadota</taxon>
        <taxon>Gammaproteobacteria</taxon>
        <taxon>Oceanospirillales</taxon>
        <taxon>Halomonadaceae</taxon>
        <taxon>Vreelandella</taxon>
    </lineage>
</organism>
<evidence type="ECO:0000259" key="3">
    <source>
        <dbReference type="Pfam" id="PF10881"/>
    </source>
</evidence>
<evidence type="ECO:0000313" key="5">
    <source>
        <dbReference type="Proteomes" id="UP000253204"/>
    </source>
</evidence>
<feature type="region of interest" description="Disordered" evidence="1">
    <location>
        <begin position="188"/>
        <end position="220"/>
    </location>
</feature>
<feature type="transmembrane region" description="Helical" evidence="2">
    <location>
        <begin position="32"/>
        <end position="50"/>
    </location>
</feature>
<keyword evidence="2" id="KW-0472">Membrane</keyword>
<dbReference type="Pfam" id="PF10881">
    <property type="entry name" value="DUF2726"/>
    <property type="match status" value="1"/>
</dbReference>
<proteinExistence type="predicted"/>
<keyword evidence="5" id="KW-1185">Reference proteome</keyword>
<accession>A0A368U9W4</accession>
<dbReference type="Proteomes" id="UP000253204">
    <property type="component" value="Unassembled WGS sequence"/>
</dbReference>
<evidence type="ECO:0000256" key="2">
    <source>
        <dbReference type="SAM" id="Phobius"/>
    </source>
</evidence>